<gene>
    <name evidence="2" type="ORF">BV97_04084</name>
</gene>
<dbReference type="Proteomes" id="UP000024329">
    <property type="component" value="Unassembled WGS sequence"/>
</dbReference>
<protein>
    <submittedName>
        <fullName evidence="2">Ethyl tert-butyl ether degradation EthD</fullName>
    </submittedName>
</protein>
<dbReference type="Gene3D" id="3.30.70.100">
    <property type="match status" value="1"/>
</dbReference>
<feature type="domain" description="EthD" evidence="1">
    <location>
        <begin position="12"/>
        <end position="99"/>
    </location>
</feature>
<dbReference type="PATRIC" id="fig|158500.4.peg.4151"/>
<dbReference type="EMBL" id="JFYZ01000027">
    <property type="protein sequence ID" value="EZP79321.1"/>
    <property type="molecule type" value="Genomic_DNA"/>
</dbReference>
<dbReference type="InterPro" id="IPR009799">
    <property type="entry name" value="EthD_dom"/>
</dbReference>
<dbReference type="GO" id="GO:0016491">
    <property type="term" value="F:oxidoreductase activity"/>
    <property type="evidence" value="ECO:0007669"/>
    <property type="project" value="InterPro"/>
</dbReference>
<sequence length="118" mass="13225">MFKVAVTIRKNPALSVAQFRDHYETRHAPLAASLMPRMQRYTRHFTTPYGDATYAGSGDQGLDVITEMWFGSEADFNEAMAHLSQPEVAAILGADEERVFERASIRIYLLEDSGDLIA</sequence>
<dbReference type="AlphaFoldDB" id="A0A031JNI7"/>
<dbReference type="RefSeq" id="WP_036528256.1">
    <property type="nucleotide sequence ID" value="NZ_JFYZ01000027.1"/>
</dbReference>
<dbReference type="SUPFAM" id="SSF54909">
    <property type="entry name" value="Dimeric alpha+beta barrel"/>
    <property type="match status" value="1"/>
</dbReference>
<evidence type="ECO:0000313" key="3">
    <source>
        <dbReference type="Proteomes" id="UP000024329"/>
    </source>
</evidence>
<name>A0A031JNI7_9SPHN</name>
<organism evidence="2 3">
    <name type="scientific">Novosphingobium resinovorum</name>
    <dbReference type="NCBI Taxonomy" id="158500"/>
    <lineage>
        <taxon>Bacteria</taxon>
        <taxon>Pseudomonadati</taxon>
        <taxon>Pseudomonadota</taxon>
        <taxon>Alphaproteobacteria</taxon>
        <taxon>Sphingomonadales</taxon>
        <taxon>Sphingomonadaceae</taxon>
        <taxon>Novosphingobium</taxon>
    </lineage>
</organism>
<accession>A0A031JNI7</accession>
<comment type="caution">
    <text evidence="2">The sequence shown here is derived from an EMBL/GenBank/DDBJ whole genome shotgun (WGS) entry which is preliminary data.</text>
</comment>
<reference evidence="2 3" key="1">
    <citation type="submission" date="2014-03" db="EMBL/GenBank/DDBJ databases">
        <title>Whole genome sequence of Novosphingobium resinovorum KF1.</title>
        <authorList>
            <person name="Gan H.M."/>
            <person name="Gan H.Y."/>
            <person name="Chew T.H."/>
            <person name="Savka M.A."/>
        </authorList>
    </citation>
    <scope>NUCLEOTIDE SEQUENCE [LARGE SCALE GENOMIC DNA]</scope>
    <source>
        <strain evidence="2 3">KF1</strain>
    </source>
</reference>
<evidence type="ECO:0000313" key="2">
    <source>
        <dbReference type="EMBL" id="EZP79321.1"/>
    </source>
</evidence>
<dbReference type="NCBIfam" id="TIGR02118">
    <property type="entry name" value="EthD family reductase"/>
    <property type="match status" value="1"/>
</dbReference>
<evidence type="ECO:0000259" key="1">
    <source>
        <dbReference type="Pfam" id="PF07110"/>
    </source>
</evidence>
<dbReference type="Pfam" id="PF07110">
    <property type="entry name" value="EthD"/>
    <property type="match status" value="1"/>
</dbReference>
<proteinExistence type="predicted"/>
<dbReference type="InterPro" id="IPR011008">
    <property type="entry name" value="Dimeric_a/b-barrel"/>
</dbReference>